<evidence type="ECO:0000256" key="1">
    <source>
        <dbReference type="ARBA" id="ARBA00001947"/>
    </source>
</evidence>
<proteinExistence type="inferred from homology"/>
<dbReference type="Gene3D" id="1.10.1380.10">
    <property type="entry name" value="Neutral endopeptidase , domain2"/>
    <property type="match status" value="1"/>
</dbReference>
<dbReference type="PRINTS" id="PR00786">
    <property type="entry name" value="NEPRILYSIN"/>
</dbReference>
<evidence type="ECO:0000313" key="11">
    <source>
        <dbReference type="EMBL" id="QNP40900.1"/>
    </source>
</evidence>
<keyword evidence="12" id="KW-1185">Reference proteome</keyword>
<evidence type="ECO:0000256" key="8">
    <source>
        <dbReference type="SAM" id="SignalP"/>
    </source>
</evidence>
<dbReference type="InterPro" id="IPR042089">
    <property type="entry name" value="Peptidase_M13_dom_2"/>
</dbReference>
<dbReference type="RefSeq" id="WP_187712338.1">
    <property type="nucleotide sequence ID" value="NZ_CP060820.1"/>
</dbReference>
<keyword evidence="6" id="KW-0862">Zinc</keyword>
<keyword evidence="3" id="KW-0645">Protease</keyword>
<dbReference type="InterPro" id="IPR008753">
    <property type="entry name" value="Peptidase_M13_N"/>
</dbReference>
<dbReference type="InterPro" id="IPR000718">
    <property type="entry name" value="Peptidase_M13"/>
</dbReference>
<feature type="domain" description="Peptidase M13 N-terminal" evidence="10">
    <location>
        <begin position="67"/>
        <end position="442"/>
    </location>
</feature>
<accession>A0A7H0FXY4</accession>
<dbReference type="GO" id="GO:0005886">
    <property type="term" value="C:plasma membrane"/>
    <property type="evidence" value="ECO:0007669"/>
    <property type="project" value="TreeGrafter"/>
</dbReference>
<evidence type="ECO:0000259" key="10">
    <source>
        <dbReference type="Pfam" id="PF05649"/>
    </source>
</evidence>
<dbReference type="Pfam" id="PF05649">
    <property type="entry name" value="Peptidase_M13_N"/>
    <property type="match status" value="1"/>
</dbReference>
<dbReference type="InterPro" id="IPR024079">
    <property type="entry name" value="MetalloPept_cat_dom_sf"/>
</dbReference>
<feature type="domain" description="Peptidase M13 C-terminal" evidence="9">
    <location>
        <begin position="494"/>
        <end position="694"/>
    </location>
</feature>
<dbReference type="SUPFAM" id="SSF55486">
    <property type="entry name" value="Metalloproteases ('zincins'), catalytic domain"/>
    <property type="match status" value="1"/>
</dbReference>
<dbReference type="AlphaFoldDB" id="A0A7H0FXY4"/>
<comment type="similarity">
    <text evidence="2">Belongs to the peptidase M13 family.</text>
</comment>
<keyword evidence="5" id="KW-0378">Hydrolase</keyword>
<keyword evidence="4" id="KW-0479">Metal-binding</keyword>
<dbReference type="EMBL" id="CP060820">
    <property type="protein sequence ID" value="QNP40900.1"/>
    <property type="molecule type" value="Genomic_DNA"/>
</dbReference>
<dbReference type="GO" id="GO:0004222">
    <property type="term" value="F:metalloendopeptidase activity"/>
    <property type="evidence" value="ECO:0007669"/>
    <property type="project" value="InterPro"/>
</dbReference>
<feature type="chain" id="PRO_5028802216" evidence="8">
    <location>
        <begin position="22"/>
        <end position="698"/>
    </location>
</feature>
<dbReference type="GO" id="GO:0046872">
    <property type="term" value="F:metal ion binding"/>
    <property type="evidence" value="ECO:0007669"/>
    <property type="project" value="UniProtKB-KW"/>
</dbReference>
<evidence type="ECO:0000313" key="12">
    <source>
        <dbReference type="Proteomes" id="UP000516018"/>
    </source>
</evidence>
<comment type="cofactor">
    <cofactor evidence="1">
        <name>Zn(2+)</name>
        <dbReference type="ChEBI" id="CHEBI:29105"/>
    </cofactor>
</comment>
<dbReference type="Pfam" id="PF01431">
    <property type="entry name" value="Peptidase_M13"/>
    <property type="match status" value="1"/>
</dbReference>
<evidence type="ECO:0000256" key="7">
    <source>
        <dbReference type="ARBA" id="ARBA00023049"/>
    </source>
</evidence>
<dbReference type="PROSITE" id="PS51257">
    <property type="entry name" value="PROKAR_LIPOPROTEIN"/>
    <property type="match status" value="1"/>
</dbReference>
<evidence type="ECO:0000259" key="9">
    <source>
        <dbReference type="Pfam" id="PF01431"/>
    </source>
</evidence>
<keyword evidence="7" id="KW-0482">Metalloprotease</keyword>
<dbReference type="Proteomes" id="UP000516018">
    <property type="component" value="Chromosome"/>
</dbReference>
<evidence type="ECO:0000256" key="6">
    <source>
        <dbReference type="ARBA" id="ARBA00022833"/>
    </source>
</evidence>
<keyword evidence="8" id="KW-0732">Signal</keyword>
<reference evidence="11 12" key="1">
    <citation type="submission" date="2020-08" db="EMBL/GenBank/DDBJ databases">
        <title>Lysobacter sp. II4 sp. nov., isolated from soil.</title>
        <authorList>
            <person name="Woo C.Y."/>
            <person name="Kim J."/>
        </authorList>
    </citation>
    <scope>NUCLEOTIDE SEQUENCE [LARGE SCALE GENOMIC DNA]</scope>
    <source>
        <strain evidence="11 12">II4</strain>
    </source>
</reference>
<dbReference type="CDD" id="cd08662">
    <property type="entry name" value="M13"/>
    <property type="match status" value="1"/>
</dbReference>
<dbReference type="Gene3D" id="3.40.390.10">
    <property type="entry name" value="Collagenase (Catalytic Domain)"/>
    <property type="match status" value="1"/>
</dbReference>
<dbReference type="InterPro" id="IPR018497">
    <property type="entry name" value="Peptidase_M13_C"/>
</dbReference>
<organism evidence="11 12">
    <name type="scientific">Agrilutibacter terrestris</name>
    <dbReference type="NCBI Taxonomy" id="2865112"/>
    <lineage>
        <taxon>Bacteria</taxon>
        <taxon>Pseudomonadati</taxon>
        <taxon>Pseudomonadota</taxon>
        <taxon>Gammaproteobacteria</taxon>
        <taxon>Lysobacterales</taxon>
        <taxon>Lysobacteraceae</taxon>
        <taxon>Agrilutibacter</taxon>
    </lineage>
</organism>
<dbReference type="PANTHER" id="PTHR11733">
    <property type="entry name" value="ZINC METALLOPROTEASE FAMILY M13 NEPRILYSIN-RELATED"/>
    <property type="match status" value="1"/>
</dbReference>
<dbReference type="PANTHER" id="PTHR11733:SF167">
    <property type="entry name" value="FI17812P1-RELATED"/>
    <property type="match status" value="1"/>
</dbReference>
<evidence type="ECO:0000256" key="5">
    <source>
        <dbReference type="ARBA" id="ARBA00022801"/>
    </source>
</evidence>
<dbReference type="GO" id="GO:0016485">
    <property type="term" value="P:protein processing"/>
    <property type="evidence" value="ECO:0007669"/>
    <property type="project" value="TreeGrafter"/>
</dbReference>
<name>A0A7H0FXY4_9GAMM</name>
<dbReference type="PROSITE" id="PS51885">
    <property type="entry name" value="NEPRILYSIN"/>
    <property type="match status" value="1"/>
</dbReference>
<dbReference type="KEGG" id="lsx:H8B22_01185"/>
<evidence type="ECO:0000256" key="4">
    <source>
        <dbReference type="ARBA" id="ARBA00022723"/>
    </source>
</evidence>
<protein>
    <submittedName>
        <fullName evidence="11">Peptidase</fullName>
    </submittedName>
</protein>
<sequence length="698" mass="76260">MAVLQIKPLAAGCLVGMLALAGCDAGRQAAPEAQAATTAPAFKLDEAKLPQVAGFLASDLDPAHGACADLDAYVNGKWKAANPIPSDRTDWGLYEAMSERSLAVQHQLAAHAATTSGAGVEKIIGDLWATGMDAAKRNAQGIQPLQGRLAAVDALTDGDSVARFLRESYAKGNGYVFGFGSSPDFKDSNVNIAYVTQGGLGLPDRGYYFDADKKQAREAYQAHVARLLEMSGIAAADAAKQAQDVLAFETRLAKASKSSEELSRDTALYYNPVSLADADKLTPHFAWSEFFAAQGLAAPKMFSLAMPAFQQEFDRMLGDVPVATWKSYLRFQMLDAAARYLSDDFAQQYFEFHNKALNGQKQIQEPWKRVLGTINRTTGEAMGQLYVQATFPPESKTKVLDMVQNMRDVLKTRLENLDWMSAETRQKALAKWATFTPKIGYPDKWRDWSGLATSRDSYIGNVLAANEFNYRWDLAKIGKPVDRSEWGMSPQTVNAYYNPQLNEVVFPAAILQPPLFDPKADDALNYGNTGATIGHELMHGYDDQGSRFGPGGNFENWWTAADAKGFAERSEKLVQQFNGYEALPGMKVNGRLTLGENIADLGGIEIAYDAMKKAAGSTPDPMVEGMSRDQRFFASYALSWRGAMTPESLKVLVATNPHAPGNFRAIAPPSNMPEYAAAFQCKDGDPMVRVGDKRVVIW</sequence>
<feature type="signal peptide" evidence="8">
    <location>
        <begin position="1"/>
        <end position="21"/>
    </location>
</feature>
<gene>
    <name evidence="11" type="ORF">H8B22_01185</name>
</gene>
<evidence type="ECO:0000256" key="2">
    <source>
        <dbReference type="ARBA" id="ARBA00007357"/>
    </source>
</evidence>
<evidence type="ECO:0000256" key="3">
    <source>
        <dbReference type="ARBA" id="ARBA00022670"/>
    </source>
</evidence>